<reference evidence="1 2" key="1">
    <citation type="submission" date="2016-09" db="EMBL/GenBank/DDBJ databases">
        <title>Extensive genetic diversity and differential bi-allelic expression allows diatom success in the polar Southern Ocean.</title>
        <authorList>
            <consortium name="DOE Joint Genome Institute"/>
            <person name="Mock T."/>
            <person name="Otillar R.P."/>
            <person name="Strauss J."/>
            <person name="Dupont C."/>
            <person name="Frickenhaus S."/>
            <person name="Maumus F."/>
            <person name="Mcmullan M."/>
            <person name="Sanges R."/>
            <person name="Schmutz J."/>
            <person name="Toseland A."/>
            <person name="Valas R."/>
            <person name="Veluchamy A."/>
            <person name="Ward B.J."/>
            <person name="Allen A."/>
            <person name="Barry K."/>
            <person name="Falciatore A."/>
            <person name="Ferrante M."/>
            <person name="Fortunato A.E."/>
            <person name="Gloeckner G."/>
            <person name="Gruber A."/>
            <person name="Hipkin R."/>
            <person name="Janech M."/>
            <person name="Kroth P."/>
            <person name="Leese F."/>
            <person name="Lindquist E."/>
            <person name="Lyon B.R."/>
            <person name="Martin J."/>
            <person name="Mayer C."/>
            <person name="Parker M."/>
            <person name="Quesneville H."/>
            <person name="Raymond J."/>
            <person name="Uhlig C."/>
            <person name="Valentin K.U."/>
            <person name="Worden A.Z."/>
            <person name="Armbrust E.V."/>
            <person name="Bowler C."/>
            <person name="Green B."/>
            <person name="Moulton V."/>
            <person name="Van Oosterhout C."/>
            <person name="Grigoriev I."/>
        </authorList>
    </citation>
    <scope>NUCLEOTIDE SEQUENCE [LARGE SCALE GENOMIC DNA]</scope>
    <source>
        <strain evidence="1 2">CCMP1102</strain>
    </source>
</reference>
<name>A0A1E7FVU6_9STRA</name>
<keyword evidence="2" id="KW-1185">Reference proteome</keyword>
<sequence>MSRQTEQFMSSEIFEEMLLSCCSCEIVAILTIFYRLKLYSWMNWAIPCTAENNWNPVKIKIEV</sequence>
<evidence type="ECO:0000313" key="2">
    <source>
        <dbReference type="Proteomes" id="UP000095751"/>
    </source>
</evidence>
<dbReference type="InParanoid" id="A0A1E7FVU6"/>
<proteinExistence type="predicted"/>
<dbReference type="Proteomes" id="UP000095751">
    <property type="component" value="Unassembled WGS sequence"/>
</dbReference>
<dbReference type="AlphaFoldDB" id="A0A1E7FVU6"/>
<evidence type="ECO:0000313" key="1">
    <source>
        <dbReference type="EMBL" id="OEU22245.1"/>
    </source>
</evidence>
<gene>
    <name evidence="1" type="ORF">FRACYDRAFT_267205</name>
</gene>
<protein>
    <submittedName>
        <fullName evidence="1">Uncharacterized protein</fullName>
    </submittedName>
</protein>
<dbReference type="KEGG" id="fcy:FRACYDRAFT_267205"/>
<organism evidence="1 2">
    <name type="scientific">Fragilariopsis cylindrus CCMP1102</name>
    <dbReference type="NCBI Taxonomy" id="635003"/>
    <lineage>
        <taxon>Eukaryota</taxon>
        <taxon>Sar</taxon>
        <taxon>Stramenopiles</taxon>
        <taxon>Ochrophyta</taxon>
        <taxon>Bacillariophyta</taxon>
        <taxon>Bacillariophyceae</taxon>
        <taxon>Bacillariophycidae</taxon>
        <taxon>Bacillariales</taxon>
        <taxon>Bacillariaceae</taxon>
        <taxon>Fragilariopsis</taxon>
    </lineage>
</organism>
<accession>A0A1E7FVU6</accession>
<dbReference type="EMBL" id="KV784353">
    <property type="protein sequence ID" value="OEU22245.1"/>
    <property type="molecule type" value="Genomic_DNA"/>
</dbReference>
<feature type="non-terminal residue" evidence="1">
    <location>
        <position position="63"/>
    </location>
</feature>